<name>B9XPS2_PEDPL</name>
<dbReference type="EMBL" id="ABOX02000048">
    <property type="protein sequence ID" value="EEF58195.1"/>
    <property type="molecule type" value="Genomic_DNA"/>
</dbReference>
<evidence type="ECO:0000313" key="4">
    <source>
        <dbReference type="Proteomes" id="UP000003688"/>
    </source>
</evidence>
<dbReference type="STRING" id="320771.Cflav_PD1395"/>
<protein>
    <submittedName>
        <fullName evidence="3">HupE/UreJ protein</fullName>
    </submittedName>
</protein>
<accession>B9XPS2</accession>
<feature type="signal peptide" evidence="2">
    <location>
        <begin position="1"/>
        <end position="28"/>
    </location>
</feature>
<evidence type="ECO:0000313" key="3">
    <source>
        <dbReference type="EMBL" id="EEF58195.1"/>
    </source>
</evidence>
<feature type="transmembrane region" description="Helical" evidence="1">
    <location>
        <begin position="93"/>
        <end position="111"/>
    </location>
</feature>
<feature type="transmembrane region" description="Helical" evidence="1">
    <location>
        <begin position="69"/>
        <end position="87"/>
    </location>
</feature>
<keyword evidence="2" id="KW-0732">Signal</keyword>
<dbReference type="AlphaFoldDB" id="B9XPS2"/>
<feature type="transmembrane region" description="Helical" evidence="1">
    <location>
        <begin position="181"/>
        <end position="198"/>
    </location>
</feature>
<feature type="transmembrane region" description="Helical" evidence="1">
    <location>
        <begin position="149"/>
        <end position="169"/>
    </location>
</feature>
<keyword evidence="1" id="KW-0812">Transmembrane</keyword>
<proteinExistence type="predicted"/>
<comment type="caution">
    <text evidence="3">The sequence shown here is derived from an EMBL/GenBank/DDBJ whole genome shotgun (WGS) entry which is preliminary data.</text>
</comment>
<organism evidence="3 4">
    <name type="scientific">Pedosphaera parvula (strain Ellin514)</name>
    <dbReference type="NCBI Taxonomy" id="320771"/>
    <lineage>
        <taxon>Bacteria</taxon>
        <taxon>Pseudomonadati</taxon>
        <taxon>Verrucomicrobiota</taxon>
        <taxon>Pedosphaerae</taxon>
        <taxon>Pedosphaerales</taxon>
        <taxon>Pedosphaeraceae</taxon>
        <taxon>Pedosphaera</taxon>
    </lineage>
</organism>
<dbReference type="PIRSF" id="PIRSF016919">
    <property type="entry name" value="HupE_UreJ"/>
    <property type="match status" value="1"/>
</dbReference>
<keyword evidence="4" id="KW-1185">Reference proteome</keyword>
<sequence precursor="true">MKNQNSSNLLKKSSLLALFAFVPLLAQAHHLPGESNGFTSGINHPIHGLDHILAMVAVGLWAAQLGGRAIWMVPTAFISLMTLGGALGMTGMHLLMVEAGIMASVLVLGLLITASARLPLIASMAIVGVFALFHGFAHGAEMPSAASGVSYGLGFVVATAALHACGLGFGMMAQKRATTPFVRFAGAAIAVTGVCLWLA</sequence>
<keyword evidence="1" id="KW-1133">Transmembrane helix</keyword>
<gene>
    <name evidence="3" type="ORF">Cflav_PD1395</name>
</gene>
<dbReference type="Pfam" id="PF04955">
    <property type="entry name" value="HupE_UreJ"/>
    <property type="match status" value="1"/>
</dbReference>
<feature type="chain" id="PRO_5002895031" evidence="2">
    <location>
        <begin position="29"/>
        <end position="199"/>
    </location>
</feature>
<reference evidence="3 4" key="1">
    <citation type="journal article" date="2011" name="J. Bacteriol.">
        <title>Genome sequence of 'Pedosphaera parvula' Ellin514, an aerobic Verrucomicrobial isolate from pasture soil.</title>
        <authorList>
            <person name="Kant R."/>
            <person name="van Passel M.W."/>
            <person name="Sangwan P."/>
            <person name="Palva A."/>
            <person name="Lucas S."/>
            <person name="Copeland A."/>
            <person name="Lapidus A."/>
            <person name="Glavina Del Rio T."/>
            <person name="Dalin E."/>
            <person name="Tice H."/>
            <person name="Bruce D."/>
            <person name="Goodwin L."/>
            <person name="Pitluck S."/>
            <person name="Chertkov O."/>
            <person name="Larimer F.W."/>
            <person name="Land M.L."/>
            <person name="Hauser L."/>
            <person name="Brettin T.S."/>
            <person name="Detter J.C."/>
            <person name="Han S."/>
            <person name="de Vos W.M."/>
            <person name="Janssen P.H."/>
            <person name="Smidt H."/>
        </authorList>
    </citation>
    <scope>NUCLEOTIDE SEQUENCE [LARGE SCALE GENOMIC DNA]</scope>
    <source>
        <strain evidence="3 4">Ellin514</strain>
    </source>
</reference>
<dbReference type="Proteomes" id="UP000003688">
    <property type="component" value="Unassembled WGS sequence"/>
</dbReference>
<feature type="transmembrane region" description="Helical" evidence="1">
    <location>
        <begin position="118"/>
        <end position="137"/>
    </location>
</feature>
<evidence type="ECO:0000256" key="2">
    <source>
        <dbReference type="SAM" id="SignalP"/>
    </source>
</evidence>
<evidence type="ECO:0000256" key="1">
    <source>
        <dbReference type="SAM" id="Phobius"/>
    </source>
</evidence>
<dbReference type="OrthoDB" id="9808192at2"/>
<dbReference type="InterPro" id="IPR007038">
    <property type="entry name" value="HupE_UreJ"/>
</dbReference>
<keyword evidence="1" id="KW-0472">Membrane</keyword>
<dbReference type="RefSeq" id="WP_007417808.1">
    <property type="nucleotide sequence ID" value="NZ_ABOX02000048.1"/>
</dbReference>